<dbReference type="AlphaFoldDB" id="A0A363UJD8"/>
<dbReference type="RefSeq" id="WP_109720781.1">
    <property type="nucleotide sequence ID" value="NZ_QEQK01000010.1"/>
</dbReference>
<sequence>MTTEASAQLADLPKPTVDQPGFERSQPPAHRLPAFAAVDDNNDQVISQDEAADHRVVSQLFVRADGNGNRELSRHEYLALERNLRRR</sequence>
<evidence type="ECO:0008006" key="4">
    <source>
        <dbReference type="Google" id="ProtNLM"/>
    </source>
</evidence>
<dbReference type="SUPFAM" id="SSF47473">
    <property type="entry name" value="EF-hand"/>
    <property type="match status" value="1"/>
</dbReference>
<dbReference type="PROSITE" id="PS00018">
    <property type="entry name" value="EF_HAND_1"/>
    <property type="match status" value="1"/>
</dbReference>
<dbReference type="InterPro" id="IPR011992">
    <property type="entry name" value="EF-hand-dom_pair"/>
</dbReference>
<name>A0A363UJD8_9GAMM</name>
<keyword evidence="3" id="KW-1185">Reference proteome</keyword>
<feature type="region of interest" description="Disordered" evidence="1">
    <location>
        <begin position="1"/>
        <end position="30"/>
    </location>
</feature>
<proteinExistence type="predicted"/>
<reference evidence="2 3" key="1">
    <citation type="submission" date="2018-05" db="EMBL/GenBank/DDBJ databases">
        <title>Abyssibacter profundi OUC007T gen. nov., sp. nov, a marine bacterium isolated from seawater of the Mariana Trench.</title>
        <authorList>
            <person name="Zhou S."/>
        </authorList>
    </citation>
    <scope>NUCLEOTIDE SEQUENCE [LARGE SCALE GENOMIC DNA]</scope>
    <source>
        <strain evidence="2 3">OUC007</strain>
    </source>
</reference>
<evidence type="ECO:0000256" key="1">
    <source>
        <dbReference type="SAM" id="MobiDB-lite"/>
    </source>
</evidence>
<protein>
    <recommendedName>
        <fullName evidence="4">EF-hand domain-containing protein</fullName>
    </recommendedName>
</protein>
<gene>
    <name evidence="2" type="ORF">DEH80_12185</name>
</gene>
<dbReference type="Proteomes" id="UP000251800">
    <property type="component" value="Unassembled WGS sequence"/>
</dbReference>
<evidence type="ECO:0000313" key="2">
    <source>
        <dbReference type="EMBL" id="PWN55542.1"/>
    </source>
</evidence>
<accession>A0A363UJD8</accession>
<comment type="caution">
    <text evidence="2">The sequence shown here is derived from an EMBL/GenBank/DDBJ whole genome shotgun (WGS) entry which is preliminary data.</text>
</comment>
<dbReference type="EMBL" id="QEQK01000010">
    <property type="protein sequence ID" value="PWN55542.1"/>
    <property type="molecule type" value="Genomic_DNA"/>
</dbReference>
<evidence type="ECO:0000313" key="3">
    <source>
        <dbReference type="Proteomes" id="UP000251800"/>
    </source>
</evidence>
<organism evidence="2 3">
    <name type="scientific">Abyssibacter profundi</name>
    <dbReference type="NCBI Taxonomy" id="2182787"/>
    <lineage>
        <taxon>Bacteria</taxon>
        <taxon>Pseudomonadati</taxon>
        <taxon>Pseudomonadota</taxon>
        <taxon>Gammaproteobacteria</taxon>
        <taxon>Chromatiales</taxon>
        <taxon>Oceanococcaceae</taxon>
        <taxon>Abyssibacter</taxon>
    </lineage>
</organism>
<dbReference type="InterPro" id="IPR018247">
    <property type="entry name" value="EF_Hand_1_Ca_BS"/>
</dbReference>